<name>A0A2S9YUR0_9BACT</name>
<feature type="transmembrane region" description="Helical" evidence="1">
    <location>
        <begin position="46"/>
        <end position="68"/>
    </location>
</feature>
<accession>A0A2S9YUR0</accession>
<organism evidence="2 3">
    <name type="scientific">Enhygromyxa salina</name>
    <dbReference type="NCBI Taxonomy" id="215803"/>
    <lineage>
        <taxon>Bacteria</taxon>
        <taxon>Pseudomonadati</taxon>
        <taxon>Myxococcota</taxon>
        <taxon>Polyangia</taxon>
        <taxon>Nannocystales</taxon>
        <taxon>Nannocystaceae</taxon>
        <taxon>Enhygromyxa</taxon>
    </lineage>
</organism>
<keyword evidence="1" id="KW-0472">Membrane</keyword>
<proteinExistence type="predicted"/>
<keyword evidence="1" id="KW-0812">Transmembrane</keyword>
<evidence type="ECO:0000313" key="2">
    <source>
        <dbReference type="EMBL" id="PRQ08779.1"/>
    </source>
</evidence>
<dbReference type="AlphaFoldDB" id="A0A2S9YUR0"/>
<feature type="transmembrane region" description="Helical" evidence="1">
    <location>
        <begin position="21"/>
        <end position="40"/>
    </location>
</feature>
<sequence>MARIQLETRAQSCPAPPRYKRALLTFLGLLAPVYFIPPALTARLPGHPFAVVALAVASIVILMTYLIMPTLQRMFAPWLRT</sequence>
<gene>
    <name evidence="2" type="ORF">ENSA7_14110</name>
</gene>
<evidence type="ECO:0000256" key="1">
    <source>
        <dbReference type="SAM" id="Phobius"/>
    </source>
</evidence>
<comment type="caution">
    <text evidence="2">The sequence shown here is derived from an EMBL/GenBank/DDBJ whole genome shotgun (WGS) entry which is preliminary data.</text>
</comment>
<protein>
    <submittedName>
        <fullName evidence="2">Uncharacterized protein</fullName>
    </submittedName>
</protein>
<keyword evidence="1" id="KW-1133">Transmembrane helix</keyword>
<dbReference type="EMBL" id="PVNL01000035">
    <property type="protein sequence ID" value="PRQ08779.1"/>
    <property type="molecule type" value="Genomic_DNA"/>
</dbReference>
<evidence type="ECO:0000313" key="3">
    <source>
        <dbReference type="Proteomes" id="UP000238823"/>
    </source>
</evidence>
<dbReference type="Proteomes" id="UP000238823">
    <property type="component" value="Unassembled WGS sequence"/>
</dbReference>
<dbReference type="RefSeq" id="WP_244923734.1">
    <property type="nucleotide sequence ID" value="NZ_PVNL01000035.1"/>
</dbReference>
<reference evidence="2 3" key="1">
    <citation type="submission" date="2018-03" db="EMBL/GenBank/DDBJ databases">
        <title>Draft Genome Sequences of the Obligatory Marine Myxobacteria Enhygromyxa salina SWB007.</title>
        <authorList>
            <person name="Poehlein A."/>
            <person name="Moghaddam J.A."/>
            <person name="Harms H."/>
            <person name="Alanjari M."/>
            <person name="Koenig G.M."/>
            <person name="Daniel R."/>
            <person name="Schaeberle T.F."/>
        </authorList>
    </citation>
    <scope>NUCLEOTIDE SEQUENCE [LARGE SCALE GENOMIC DNA]</scope>
    <source>
        <strain evidence="2 3">SWB007</strain>
    </source>
</reference>